<dbReference type="RefSeq" id="WP_223791465.1">
    <property type="nucleotide sequence ID" value="NZ_JAIOUQ010000007.1"/>
</dbReference>
<feature type="transmembrane region" description="Helical" evidence="1">
    <location>
        <begin position="81"/>
        <end position="103"/>
    </location>
</feature>
<keyword evidence="1" id="KW-1133">Transmembrane helix</keyword>
<dbReference type="Proteomes" id="UP000825933">
    <property type="component" value="Unassembled WGS sequence"/>
</dbReference>
<keyword evidence="1" id="KW-0472">Membrane</keyword>
<dbReference type="AlphaFoldDB" id="A0A8T5UYT6"/>
<evidence type="ECO:0000313" key="3">
    <source>
        <dbReference type="Proteomes" id="UP000825933"/>
    </source>
</evidence>
<evidence type="ECO:0000256" key="1">
    <source>
        <dbReference type="SAM" id="Phobius"/>
    </source>
</evidence>
<protein>
    <submittedName>
        <fullName evidence="2">Uncharacterized protein</fullName>
    </submittedName>
</protein>
<proteinExistence type="predicted"/>
<keyword evidence="3" id="KW-1185">Reference proteome</keyword>
<gene>
    <name evidence="2" type="ORF">K8N75_07540</name>
</gene>
<name>A0A8T5UYT6_9EURY</name>
<sequence>MPYLICDRCNGYYELQEGESKEDFQECQCGGNLTFFNELRDNAKKQSTMASNDIINDNDVDLRHSSENTLEDKNPIRGYKFTFLVLFIFMISLVAAASFNSFVAKDNNSISNQYTLGHNTKGYVTKYIYQSSKLNKTSNKIAIVTGIHPREHLSKTVWTDLLKNYNVPPGIEIVQYDINVVDEPDDFTLGRNNGETLAATYILLDIAESNYKMIIVCHDHEPGYGQGFYFATPEMDANSVQFAESLKQKIPDFNYYKNNNNSEKGTSNIHFTDPLVKKGYRAIVYEMPGLSGYIEAYNKTLELLDMSIQNM</sequence>
<dbReference type="EMBL" id="JAIOUQ010000007">
    <property type="protein sequence ID" value="MBZ2165889.1"/>
    <property type="molecule type" value="Genomic_DNA"/>
</dbReference>
<accession>A0A8T5UYT6</accession>
<evidence type="ECO:0000313" key="2">
    <source>
        <dbReference type="EMBL" id="MBZ2165889.1"/>
    </source>
</evidence>
<comment type="caution">
    <text evidence="2">The sequence shown here is derived from an EMBL/GenBank/DDBJ whole genome shotgun (WGS) entry which is preliminary data.</text>
</comment>
<organism evidence="2 3">
    <name type="scientific">Methanobacterium spitsbergense</name>
    <dbReference type="NCBI Taxonomy" id="2874285"/>
    <lineage>
        <taxon>Archaea</taxon>
        <taxon>Methanobacteriati</taxon>
        <taxon>Methanobacteriota</taxon>
        <taxon>Methanomada group</taxon>
        <taxon>Methanobacteria</taxon>
        <taxon>Methanobacteriales</taxon>
        <taxon>Methanobacteriaceae</taxon>
        <taxon>Methanobacterium</taxon>
    </lineage>
</organism>
<keyword evidence="1" id="KW-0812">Transmembrane</keyword>
<reference evidence="3" key="1">
    <citation type="journal article" date="2022" name="Microbiol. Resour. Announc.">
        <title>Draft Genome Sequence of a Methanogenic Archaeon from West Spitsbergen Permafrost.</title>
        <authorList>
            <person name="Trubitsyn V."/>
            <person name="Rivkina E."/>
            <person name="Shcherbakova V."/>
        </authorList>
    </citation>
    <scope>NUCLEOTIDE SEQUENCE [LARGE SCALE GENOMIC DNA]</scope>
    <source>
        <strain evidence="3">VT</strain>
    </source>
</reference>